<accession>A0A3Q7H398</accession>
<reference evidence="2" key="2">
    <citation type="submission" date="2019-01" db="UniProtKB">
        <authorList>
            <consortium name="EnsemblPlants"/>
        </authorList>
    </citation>
    <scope>IDENTIFICATION</scope>
    <source>
        <strain evidence="2">cv. Heinz 1706</strain>
    </source>
</reference>
<feature type="region of interest" description="Disordered" evidence="1">
    <location>
        <begin position="59"/>
        <end position="79"/>
    </location>
</feature>
<dbReference type="EnsemblPlants" id="Solyc04g081180.1.1">
    <property type="protein sequence ID" value="Solyc04g081180.1.1.1"/>
    <property type="gene ID" value="Solyc04g081180.1"/>
</dbReference>
<proteinExistence type="predicted"/>
<dbReference type="PANTHER" id="PTHR37614">
    <property type="entry name" value="OS02G0121400 PROTEIN"/>
    <property type="match status" value="1"/>
</dbReference>
<evidence type="ECO:0000313" key="3">
    <source>
        <dbReference type="Proteomes" id="UP000004994"/>
    </source>
</evidence>
<protein>
    <submittedName>
        <fullName evidence="2">Uncharacterized protein</fullName>
    </submittedName>
</protein>
<dbReference type="PANTHER" id="PTHR37614:SF2">
    <property type="entry name" value="OS02G0121400 PROTEIN"/>
    <property type="match status" value="1"/>
</dbReference>
<dbReference type="Proteomes" id="UP000004994">
    <property type="component" value="Chromosome 4"/>
</dbReference>
<dbReference type="PaxDb" id="4081-Solyc04g081180.1.1"/>
<name>A0A3Q7H398_SOLLC</name>
<dbReference type="AlphaFoldDB" id="A0A3Q7H398"/>
<sequence length="79" mass="8898">MANHQELSEIAAQCAAMTELEREVMDILLSLPELIADLRVYGVDQLIAWGWKRRRSAVNYPRTPLPSPQSSPSPPPRDN</sequence>
<dbReference type="Gramene" id="Solyc04g081180.1.1">
    <property type="protein sequence ID" value="Solyc04g081180.1.1.1"/>
    <property type="gene ID" value="Solyc04g081180.1"/>
</dbReference>
<evidence type="ECO:0000256" key="1">
    <source>
        <dbReference type="SAM" id="MobiDB-lite"/>
    </source>
</evidence>
<evidence type="ECO:0000313" key="2">
    <source>
        <dbReference type="EnsemblPlants" id="Solyc04g081180.1.1.1"/>
    </source>
</evidence>
<organism evidence="2">
    <name type="scientific">Solanum lycopersicum</name>
    <name type="common">Tomato</name>
    <name type="synonym">Lycopersicon esculentum</name>
    <dbReference type="NCBI Taxonomy" id="4081"/>
    <lineage>
        <taxon>Eukaryota</taxon>
        <taxon>Viridiplantae</taxon>
        <taxon>Streptophyta</taxon>
        <taxon>Embryophyta</taxon>
        <taxon>Tracheophyta</taxon>
        <taxon>Spermatophyta</taxon>
        <taxon>Magnoliopsida</taxon>
        <taxon>eudicotyledons</taxon>
        <taxon>Gunneridae</taxon>
        <taxon>Pentapetalae</taxon>
        <taxon>asterids</taxon>
        <taxon>lamiids</taxon>
        <taxon>Solanales</taxon>
        <taxon>Solanaceae</taxon>
        <taxon>Solanoideae</taxon>
        <taxon>Solaneae</taxon>
        <taxon>Solanum</taxon>
        <taxon>Solanum subgen. Lycopersicon</taxon>
    </lineage>
</organism>
<dbReference type="InParanoid" id="A0A3Q7H398"/>
<feature type="compositionally biased region" description="Pro residues" evidence="1">
    <location>
        <begin position="63"/>
        <end position="79"/>
    </location>
</feature>
<keyword evidence="3" id="KW-1185">Reference proteome</keyword>
<reference evidence="2" key="1">
    <citation type="journal article" date="2012" name="Nature">
        <title>The tomato genome sequence provides insights into fleshy fruit evolution.</title>
        <authorList>
            <consortium name="Tomato Genome Consortium"/>
        </authorList>
    </citation>
    <scope>NUCLEOTIDE SEQUENCE [LARGE SCALE GENOMIC DNA]</scope>
    <source>
        <strain evidence="2">cv. Heinz 1706</strain>
    </source>
</reference>
<dbReference type="SMR" id="A0A3Q7H398"/>